<proteinExistence type="predicted"/>
<evidence type="ECO:0000313" key="2">
    <source>
        <dbReference type="EMBL" id="GBO99937.1"/>
    </source>
</evidence>
<feature type="compositionally biased region" description="Polar residues" evidence="1">
    <location>
        <begin position="1"/>
        <end position="17"/>
    </location>
</feature>
<reference evidence="2 3" key="1">
    <citation type="journal article" date="2019" name="Commun. Biol.">
        <title>The bagworm genome reveals a unique fibroin gene that provides high tensile strength.</title>
        <authorList>
            <person name="Kono N."/>
            <person name="Nakamura H."/>
            <person name="Ohtoshi R."/>
            <person name="Tomita M."/>
            <person name="Numata K."/>
            <person name="Arakawa K."/>
        </authorList>
    </citation>
    <scope>NUCLEOTIDE SEQUENCE [LARGE SCALE GENOMIC DNA]</scope>
</reference>
<comment type="caution">
    <text evidence="2">The sequence shown here is derived from an EMBL/GenBank/DDBJ whole genome shotgun (WGS) entry which is preliminary data.</text>
</comment>
<sequence>MWKNASHQNNVDGISHSQPDEIQRQELPNNRNRSGGSWLKQRKSQGLQKIIVDFLKKEATFIIKGPQEDLEIRDLDDTTMKEHILAALQKTAGEEYHISLDAIRSLRSAYKAQCALCAEYQGIETLPTMQAQIDVPLLKKHSRRCRTDENKDITA</sequence>
<dbReference type="Proteomes" id="UP000299102">
    <property type="component" value="Unassembled WGS sequence"/>
</dbReference>
<feature type="compositionally biased region" description="Polar residues" evidence="1">
    <location>
        <begin position="26"/>
        <end position="35"/>
    </location>
</feature>
<evidence type="ECO:0000256" key="1">
    <source>
        <dbReference type="SAM" id="MobiDB-lite"/>
    </source>
</evidence>
<keyword evidence="3" id="KW-1185">Reference proteome</keyword>
<dbReference type="OrthoDB" id="7491049at2759"/>
<organism evidence="2 3">
    <name type="scientific">Eumeta variegata</name>
    <name type="common">Bagworm moth</name>
    <name type="synonym">Eumeta japonica</name>
    <dbReference type="NCBI Taxonomy" id="151549"/>
    <lineage>
        <taxon>Eukaryota</taxon>
        <taxon>Metazoa</taxon>
        <taxon>Ecdysozoa</taxon>
        <taxon>Arthropoda</taxon>
        <taxon>Hexapoda</taxon>
        <taxon>Insecta</taxon>
        <taxon>Pterygota</taxon>
        <taxon>Neoptera</taxon>
        <taxon>Endopterygota</taxon>
        <taxon>Lepidoptera</taxon>
        <taxon>Glossata</taxon>
        <taxon>Ditrysia</taxon>
        <taxon>Tineoidea</taxon>
        <taxon>Psychidae</taxon>
        <taxon>Oiketicinae</taxon>
        <taxon>Eumeta</taxon>
    </lineage>
</organism>
<feature type="region of interest" description="Disordered" evidence="1">
    <location>
        <begin position="1"/>
        <end position="41"/>
    </location>
</feature>
<name>A0A4C1SFI5_EUMVA</name>
<accession>A0A4C1SFI5</accession>
<dbReference type="EMBL" id="BGZK01000004">
    <property type="protein sequence ID" value="GBO99937.1"/>
    <property type="molecule type" value="Genomic_DNA"/>
</dbReference>
<evidence type="ECO:0000313" key="3">
    <source>
        <dbReference type="Proteomes" id="UP000299102"/>
    </source>
</evidence>
<gene>
    <name evidence="2" type="ORF">EVAR_74299_1</name>
</gene>
<protein>
    <submittedName>
        <fullName evidence="2">Uncharacterized protein</fullName>
    </submittedName>
</protein>
<dbReference type="AlphaFoldDB" id="A0A4C1SFI5"/>